<evidence type="ECO:0000256" key="1">
    <source>
        <dbReference type="SAM" id="MobiDB-lite"/>
    </source>
</evidence>
<dbReference type="OrthoDB" id="5191096at2"/>
<evidence type="ECO:0000313" key="3">
    <source>
        <dbReference type="Proteomes" id="UP000294739"/>
    </source>
</evidence>
<evidence type="ECO:0000313" key="2">
    <source>
        <dbReference type="EMBL" id="TDE15889.1"/>
    </source>
</evidence>
<gene>
    <name evidence="2" type="ORF">E1269_00930</name>
</gene>
<name>A0A4R5DNU2_9ACTN</name>
<organism evidence="2 3">
    <name type="scientific">Jiangella asiatica</name>
    <dbReference type="NCBI Taxonomy" id="2530372"/>
    <lineage>
        <taxon>Bacteria</taxon>
        <taxon>Bacillati</taxon>
        <taxon>Actinomycetota</taxon>
        <taxon>Actinomycetes</taxon>
        <taxon>Jiangellales</taxon>
        <taxon>Jiangellaceae</taxon>
        <taxon>Jiangella</taxon>
    </lineage>
</organism>
<accession>A0A4R5DNU2</accession>
<protein>
    <submittedName>
        <fullName evidence="2">Uncharacterized protein</fullName>
    </submittedName>
</protein>
<dbReference type="RefSeq" id="WP_131890037.1">
    <property type="nucleotide sequence ID" value="NZ_SMKZ01000001.1"/>
</dbReference>
<sequence length="200" mass="21459">MNVVLLATGRLPRSYFDTVRADLGDDPDLELDVIAWSPPREPLGDVVRKYVLLGPGRMPVDPPPPAAAPVAPDAPVAPAPTAPTAPAPAPPKPSRPSYSPRRIAGGLKRRGKGVVRRLKKSPPLTTLRKLRTDEVAREYWSRVRTRQDALAVIGAADIVIALDSRSVKAGWHLARRPGAPTVVLGIQAAVRERAVAAARR</sequence>
<comment type="caution">
    <text evidence="2">The sequence shown here is derived from an EMBL/GenBank/DDBJ whole genome shotgun (WGS) entry which is preliminary data.</text>
</comment>
<dbReference type="InParanoid" id="A0A4R5DNU2"/>
<proteinExistence type="predicted"/>
<dbReference type="AlphaFoldDB" id="A0A4R5DNU2"/>
<feature type="region of interest" description="Disordered" evidence="1">
    <location>
        <begin position="63"/>
        <end position="122"/>
    </location>
</feature>
<dbReference type="Proteomes" id="UP000294739">
    <property type="component" value="Unassembled WGS sequence"/>
</dbReference>
<feature type="compositionally biased region" description="Pro residues" evidence="1">
    <location>
        <begin position="75"/>
        <end position="94"/>
    </location>
</feature>
<feature type="compositionally biased region" description="Basic residues" evidence="1">
    <location>
        <begin position="107"/>
        <end position="120"/>
    </location>
</feature>
<keyword evidence="3" id="KW-1185">Reference proteome</keyword>
<reference evidence="2 3" key="1">
    <citation type="submission" date="2019-03" db="EMBL/GenBank/DDBJ databases">
        <title>Draft genome sequences of novel Actinobacteria.</title>
        <authorList>
            <person name="Sahin N."/>
            <person name="Ay H."/>
            <person name="Saygin H."/>
        </authorList>
    </citation>
    <scope>NUCLEOTIDE SEQUENCE [LARGE SCALE GENOMIC DNA]</scope>
    <source>
        <strain evidence="2 3">5K138</strain>
    </source>
</reference>
<dbReference type="EMBL" id="SMKZ01000001">
    <property type="protein sequence ID" value="TDE15889.1"/>
    <property type="molecule type" value="Genomic_DNA"/>
</dbReference>